<sequence length="343" mass="38730">MLLDLSVELLETIGAQLMRNDQAVLRSVCKTLDGAVGRLFFSTLLLKIDSKRTISRFGKLEVLASGPTGWSLHANTLVVVLEPRWTGMMSLSQPPQATENWSALDDSLADVLTRALATLTKIRTVRYNHWQSDSDHVDSWTWGRSVFLDFLNKSATLEELELDIPRMLDVSGLQVRNLRKLTLKLNPKPDWRAVPLPQTGTPVYQTFANLILAQNRLSALHLEGDAEWSAVWRILRSTRHCMKPVEITTNVVTQELFSYLTSFSGLEKLTLRSPDGGNLDASNRLADAFFETILPSHAESLTELSCPAAHESRFSFGTHNVHVALLEREWRGREEQSWEHDTR</sequence>
<proteinExistence type="predicted"/>
<protein>
    <submittedName>
        <fullName evidence="1">F-box domain-containing protein</fullName>
    </submittedName>
</protein>
<keyword evidence="2" id="KW-1185">Reference proteome</keyword>
<accession>A0A8H6Y1L4</accession>
<dbReference type="Proteomes" id="UP000623467">
    <property type="component" value="Unassembled WGS sequence"/>
</dbReference>
<gene>
    <name evidence="1" type="ORF">MSAN_01591800</name>
</gene>
<dbReference type="OrthoDB" id="2986625at2759"/>
<evidence type="ECO:0000313" key="1">
    <source>
        <dbReference type="EMBL" id="KAF7351593.1"/>
    </source>
</evidence>
<comment type="caution">
    <text evidence="1">The sequence shown here is derived from an EMBL/GenBank/DDBJ whole genome shotgun (WGS) entry which is preliminary data.</text>
</comment>
<dbReference type="AlphaFoldDB" id="A0A8H6Y1L4"/>
<dbReference type="EMBL" id="JACAZH010000013">
    <property type="protein sequence ID" value="KAF7351593.1"/>
    <property type="molecule type" value="Genomic_DNA"/>
</dbReference>
<name>A0A8H6Y1L4_9AGAR</name>
<evidence type="ECO:0000313" key="2">
    <source>
        <dbReference type="Proteomes" id="UP000623467"/>
    </source>
</evidence>
<reference evidence="1" key="1">
    <citation type="submission" date="2020-05" db="EMBL/GenBank/DDBJ databases">
        <title>Mycena genomes resolve the evolution of fungal bioluminescence.</title>
        <authorList>
            <person name="Tsai I.J."/>
        </authorList>
    </citation>
    <scope>NUCLEOTIDE SEQUENCE</scope>
    <source>
        <strain evidence="1">160909Yilan</strain>
    </source>
</reference>
<organism evidence="1 2">
    <name type="scientific">Mycena sanguinolenta</name>
    <dbReference type="NCBI Taxonomy" id="230812"/>
    <lineage>
        <taxon>Eukaryota</taxon>
        <taxon>Fungi</taxon>
        <taxon>Dikarya</taxon>
        <taxon>Basidiomycota</taxon>
        <taxon>Agaricomycotina</taxon>
        <taxon>Agaricomycetes</taxon>
        <taxon>Agaricomycetidae</taxon>
        <taxon>Agaricales</taxon>
        <taxon>Marasmiineae</taxon>
        <taxon>Mycenaceae</taxon>
        <taxon>Mycena</taxon>
    </lineage>
</organism>